<proteinExistence type="predicted"/>
<evidence type="ECO:0000313" key="1">
    <source>
        <dbReference type="EMBL" id="KAF8420917.1"/>
    </source>
</evidence>
<protein>
    <submittedName>
        <fullName evidence="1">Uncharacterized protein</fullName>
    </submittedName>
</protein>
<comment type="caution">
    <text evidence="1">The sequence shown here is derived from an EMBL/GenBank/DDBJ whole genome shotgun (WGS) entry which is preliminary data.</text>
</comment>
<dbReference type="EMBL" id="WHUW01000150">
    <property type="protein sequence ID" value="KAF8420917.1"/>
    <property type="molecule type" value="Genomic_DNA"/>
</dbReference>
<accession>A0AAD4BDP9</accession>
<dbReference type="Proteomes" id="UP001194468">
    <property type="component" value="Unassembled WGS sequence"/>
</dbReference>
<dbReference type="AlphaFoldDB" id="A0AAD4BDP9"/>
<organism evidence="1 2">
    <name type="scientific">Boletus edulis BED1</name>
    <dbReference type="NCBI Taxonomy" id="1328754"/>
    <lineage>
        <taxon>Eukaryota</taxon>
        <taxon>Fungi</taxon>
        <taxon>Dikarya</taxon>
        <taxon>Basidiomycota</taxon>
        <taxon>Agaricomycotina</taxon>
        <taxon>Agaricomycetes</taxon>
        <taxon>Agaricomycetidae</taxon>
        <taxon>Boletales</taxon>
        <taxon>Boletineae</taxon>
        <taxon>Boletaceae</taxon>
        <taxon>Boletoideae</taxon>
        <taxon>Boletus</taxon>
    </lineage>
</organism>
<reference evidence="1" key="1">
    <citation type="submission" date="2019-10" db="EMBL/GenBank/DDBJ databases">
        <authorList>
            <consortium name="DOE Joint Genome Institute"/>
            <person name="Kuo A."/>
            <person name="Miyauchi S."/>
            <person name="Kiss E."/>
            <person name="Drula E."/>
            <person name="Kohler A."/>
            <person name="Sanchez-Garcia M."/>
            <person name="Andreopoulos B."/>
            <person name="Barry K.W."/>
            <person name="Bonito G."/>
            <person name="Buee M."/>
            <person name="Carver A."/>
            <person name="Chen C."/>
            <person name="Cichocki N."/>
            <person name="Clum A."/>
            <person name="Culley D."/>
            <person name="Crous P.W."/>
            <person name="Fauchery L."/>
            <person name="Girlanda M."/>
            <person name="Hayes R."/>
            <person name="Keri Z."/>
            <person name="LaButti K."/>
            <person name="Lipzen A."/>
            <person name="Lombard V."/>
            <person name="Magnuson J."/>
            <person name="Maillard F."/>
            <person name="Morin E."/>
            <person name="Murat C."/>
            <person name="Nolan M."/>
            <person name="Ohm R."/>
            <person name="Pangilinan J."/>
            <person name="Pereira M."/>
            <person name="Perotto S."/>
            <person name="Peter M."/>
            <person name="Riley R."/>
            <person name="Sitrit Y."/>
            <person name="Stielow B."/>
            <person name="Szollosi G."/>
            <person name="Zifcakova L."/>
            <person name="Stursova M."/>
            <person name="Spatafora J.W."/>
            <person name="Tedersoo L."/>
            <person name="Vaario L.-M."/>
            <person name="Yamada A."/>
            <person name="Yan M."/>
            <person name="Wang P."/>
            <person name="Xu J."/>
            <person name="Bruns T."/>
            <person name="Baldrian P."/>
            <person name="Vilgalys R."/>
            <person name="Henrissat B."/>
            <person name="Grigoriev I.V."/>
            <person name="Hibbett D."/>
            <person name="Nagy L.G."/>
            <person name="Martin F.M."/>
        </authorList>
    </citation>
    <scope>NUCLEOTIDE SEQUENCE</scope>
    <source>
        <strain evidence="1">BED1</strain>
    </source>
</reference>
<reference evidence="1" key="2">
    <citation type="journal article" date="2020" name="Nat. Commun.">
        <title>Large-scale genome sequencing of mycorrhizal fungi provides insights into the early evolution of symbiotic traits.</title>
        <authorList>
            <person name="Miyauchi S."/>
            <person name="Kiss E."/>
            <person name="Kuo A."/>
            <person name="Drula E."/>
            <person name="Kohler A."/>
            <person name="Sanchez-Garcia M."/>
            <person name="Morin E."/>
            <person name="Andreopoulos B."/>
            <person name="Barry K.W."/>
            <person name="Bonito G."/>
            <person name="Buee M."/>
            <person name="Carver A."/>
            <person name="Chen C."/>
            <person name="Cichocki N."/>
            <person name="Clum A."/>
            <person name="Culley D."/>
            <person name="Crous P.W."/>
            <person name="Fauchery L."/>
            <person name="Girlanda M."/>
            <person name="Hayes R.D."/>
            <person name="Keri Z."/>
            <person name="LaButti K."/>
            <person name="Lipzen A."/>
            <person name="Lombard V."/>
            <person name="Magnuson J."/>
            <person name="Maillard F."/>
            <person name="Murat C."/>
            <person name="Nolan M."/>
            <person name="Ohm R.A."/>
            <person name="Pangilinan J."/>
            <person name="Pereira M.F."/>
            <person name="Perotto S."/>
            <person name="Peter M."/>
            <person name="Pfister S."/>
            <person name="Riley R."/>
            <person name="Sitrit Y."/>
            <person name="Stielow J.B."/>
            <person name="Szollosi G."/>
            <person name="Zifcakova L."/>
            <person name="Stursova M."/>
            <person name="Spatafora J.W."/>
            <person name="Tedersoo L."/>
            <person name="Vaario L.M."/>
            <person name="Yamada A."/>
            <person name="Yan M."/>
            <person name="Wang P."/>
            <person name="Xu J."/>
            <person name="Bruns T."/>
            <person name="Baldrian P."/>
            <person name="Vilgalys R."/>
            <person name="Dunand C."/>
            <person name="Henrissat B."/>
            <person name="Grigoriev I.V."/>
            <person name="Hibbett D."/>
            <person name="Nagy L.G."/>
            <person name="Martin F.M."/>
        </authorList>
    </citation>
    <scope>NUCLEOTIDE SEQUENCE</scope>
    <source>
        <strain evidence="1">BED1</strain>
    </source>
</reference>
<sequence>MRTLLIPLRMATEARNLELVTYLVKIIDEVACCTSNGTTPVTHASLHLQRVPRPKAELEDAIEEVLVIPRNECKCPLKRKSCAHWSMARAVEYHSRDYTMIAIYRIPSNRTGASTRWERHGARC</sequence>
<name>A0AAD4BDP9_BOLED</name>
<gene>
    <name evidence="1" type="ORF">L210DRAFT_3574175</name>
</gene>
<evidence type="ECO:0000313" key="2">
    <source>
        <dbReference type="Proteomes" id="UP001194468"/>
    </source>
</evidence>
<keyword evidence="2" id="KW-1185">Reference proteome</keyword>